<evidence type="ECO:0000313" key="1">
    <source>
        <dbReference type="EMBL" id="RKN05737.1"/>
    </source>
</evidence>
<name>A0A3A9WI00_9ACTN</name>
<sequence length="184" mass="20172">MPLSRARSLAVGAVIALLALYGIHAQLPQSALRLPGAGQELRAQAPRVFPQGWAFFTKSPRDPSFQIHRLDETGDVVMASLTPHSSPHNAFGFDRQSRTQGTEYALLLAEFPLDAWRDCPTTEVEACADPSLPARPVVNGVPSPTLCGDLFVIALEPQPWAWRDLVDDTHRAERVLRIDVECPA</sequence>
<comment type="caution">
    <text evidence="1">The sequence shown here is derived from an EMBL/GenBank/DDBJ whole genome shotgun (WGS) entry which is preliminary data.</text>
</comment>
<evidence type="ECO:0000313" key="2">
    <source>
        <dbReference type="EMBL" id="RKN17576.1"/>
    </source>
</evidence>
<proteinExistence type="predicted"/>
<accession>A0A3A9WI00</accession>
<dbReference type="Proteomes" id="UP000275024">
    <property type="component" value="Unassembled WGS sequence"/>
</dbReference>
<dbReference type="OrthoDB" id="799068at2"/>
<dbReference type="AlphaFoldDB" id="A0A3A9WI00"/>
<gene>
    <name evidence="2" type="ORF">D7318_24015</name>
    <name evidence="1" type="ORF">D7319_24650</name>
</gene>
<dbReference type="Pfam" id="PF17418">
    <property type="entry name" value="SdpA"/>
    <property type="match status" value="1"/>
</dbReference>
<dbReference type="Proteomes" id="UP000268652">
    <property type="component" value="Unassembled WGS sequence"/>
</dbReference>
<evidence type="ECO:0000313" key="4">
    <source>
        <dbReference type="Proteomes" id="UP000275024"/>
    </source>
</evidence>
<keyword evidence="3" id="KW-1185">Reference proteome</keyword>
<dbReference type="EMBL" id="RBDX01000025">
    <property type="protein sequence ID" value="RKN05737.1"/>
    <property type="molecule type" value="Genomic_DNA"/>
</dbReference>
<protein>
    <submittedName>
        <fullName evidence="1">SdpA family antimicrobial peptide system protein</fullName>
    </submittedName>
</protein>
<reference evidence="3 4" key="1">
    <citation type="submission" date="2018-09" db="EMBL/GenBank/DDBJ databases">
        <title>Streptomyces sp. nov. DS1-2, an endophytic actinomycete isolated from roots of Dendrobium scabrilingue.</title>
        <authorList>
            <person name="Kuncharoen N."/>
            <person name="Kudo T."/>
            <person name="Ohkuma M."/>
            <person name="Yuki M."/>
            <person name="Tanasupawat S."/>
        </authorList>
    </citation>
    <scope>NUCLEOTIDE SEQUENCE [LARGE SCALE GENOMIC DNA]</scope>
    <source>
        <strain evidence="1 4">AZ1-7</strain>
        <strain evidence="2 3">DS1-2</strain>
    </source>
</reference>
<dbReference type="NCBIfam" id="TIGR04034">
    <property type="entry name" value="export_SdpA"/>
    <property type="match status" value="1"/>
</dbReference>
<dbReference type="InterPro" id="IPR023902">
    <property type="entry name" value="Sporulation_SdpA"/>
</dbReference>
<dbReference type="EMBL" id="RBDY01000023">
    <property type="protein sequence ID" value="RKN17576.1"/>
    <property type="molecule type" value="Genomic_DNA"/>
</dbReference>
<evidence type="ECO:0000313" key="3">
    <source>
        <dbReference type="Proteomes" id="UP000268652"/>
    </source>
</evidence>
<organism evidence="1 4">
    <name type="scientific">Streptomyces radicis</name>
    <dbReference type="NCBI Taxonomy" id="1750517"/>
    <lineage>
        <taxon>Bacteria</taxon>
        <taxon>Bacillati</taxon>
        <taxon>Actinomycetota</taxon>
        <taxon>Actinomycetes</taxon>
        <taxon>Kitasatosporales</taxon>
        <taxon>Streptomycetaceae</taxon>
        <taxon>Streptomyces</taxon>
    </lineage>
</organism>